<protein>
    <submittedName>
        <fullName evidence="1">Uncharacterized protein</fullName>
    </submittedName>
</protein>
<evidence type="ECO:0000313" key="1">
    <source>
        <dbReference type="EnsemblMetazoa" id="SMAR007776-PA"/>
    </source>
</evidence>
<proteinExistence type="predicted"/>
<dbReference type="Proteomes" id="UP000014500">
    <property type="component" value="Unassembled WGS sequence"/>
</dbReference>
<dbReference type="AlphaFoldDB" id="T1J2I3"/>
<reference evidence="2" key="1">
    <citation type="submission" date="2011-05" db="EMBL/GenBank/DDBJ databases">
        <authorList>
            <person name="Richards S.R."/>
            <person name="Qu J."/>
            <person name="Jiang H."/>
            <person name="Jhangiani S.N."/>
            <person name="Agravi P."/>
            <person name="Goodspeed R."/>
            <person name="Gross S."/>
            <person name="Mandapat C."/>
            <person name="Jackson L."/>
            <person name="Mathew T."/>
            <person name="Pu L."/>
            <person name="Thornton R."/>
            <person name="Saada N."/>
            <person name="Wilczek-Boney K.B."/>
            <person name="Lee S."/>
            <person name="Kovar C."/>
            <person name="Wu Y."/>
            <person name="Scherer S.E."/>
            <person name="Worley K.C."/>
            <person name="Muzny D.M."/>
            <person name="Gibbs R."/>
        </authorList>
    </citation>
    <scope>NUCLEOTIDE SEQUENCE</scope>
    <source>
        <strain evidence="2">Brora</strain>
    </source>
</reference>
<organism evidence="1 2">
    <name type="scientific">Strigamia maritima</name>
    <name type="common">European centipede</name>
    <name type="synonym">Geophilus maritimus</name>
    <dbReference type="NCBI Taxonomy" id="126957"/>
    <lineage>
        <taxon>Eukaryota</taxon>
        <taxon>Metazoa</taxon>
        <taxon>Ecdysozoa</taxon>
        <taxon>Arthropoda</taxon>
        <taxon>Myriapoda</taxon>
        <taxon>Chilopoda</taxon>
        <taxon>Pleurostigmophora</taxon>
        <taxon>Geophilomorpha</taxon>
        <taxon>Linotaeniidae</taxon>
        <taxon>Strigamia</taxon>
    </lineage>
</organism>
<dbReference type="EnsemblMetazoa" id="SMAR007776-RA">
    <property type="protein sequence ID" value="SMAR007776-PA"/>
    <property type="gene ID" value="SMAR007776"/>
</dbReference>
<dbReference type="EMBL" id="JH431806">
    <property type="status" value="NOT_ANNOTATED_CDS"/>
    <property type="molecule type" value="Genomic_DNA"/>
</dbReference>
<name>T1J2I3_STRMM</name>
<sequence>MRHVKKRTGLVNSDIQILHVDCRAWTVTNVRLCAFIVYSRVFRLTVDRLTCSKRIILMRLTRLLKTEISCAMRLAFSYANKEIFYSDIQKGSINSVFSNGTNPLF</sequence>
<dbReference type="HOGENOM" id="CLU_2239963_0_0_1"/>
<keyword evidence="2" id="KW-1185">Reference proteome</keyword>
<reference evidence="1" key="2">
    <citation type="submission" date="2015-02" db="UniProtKB">
        <authorList>
            <consortium name="EnsemblMetazoa"/>
        </authorList>
    </citation>
    <scope>IDENTIFICATION</scope>
</reference>
<evidence type="ECO:0000313" key="2">
    <source>
        <dbReference type="Proteomes" id="UP000014500"/>
    </source>
</evidence>
<accession>T1J2I3</accession>